<evidence type="ECO:0000313" key="1">
    <source>
        <dbReference type="EMBL" id="SVB89281.1"/>
    </source>
</evidence>
<sequence length="55" mass="6248">MTFRALYRTITGSTEQHLDGIREEAPDFPGASSSSVAIWRRRADSNRRIEVLQTP</sequence>
<protein>
    <submittedName>
        <fullName evidence="1">Uncharacterized protein</fullName>
    </submittedName>
</protein>
<name>A0A382HS12_9ZZZZ</name>
<feature type="non-terminal residue" evidence="1">
    <location>
        <position position="55"/>
    </location>
</feature>
<organism evidence="1">
    <name type="scientific">marine metagenome</name>
    <dbReference type="NCBI Taxonomy" id="408172"/>
    <lineage>
        <taxon>unclassified sequences</taxon>
        <taxon>metagenomes</taxon>
        <taxon>ecological metagenomes</taxon>
    </lineage>
</organism>
<dbReference type="AlphaFoldDB" id="A0A382HS12"/>
<proteinExistence type="predicted"/>
<reference evidence="1" key="1">
    <citation type="submission" date="2018-05" db="EMBL/GenBank/DDBJ databases">
        <authorList>
            <person name="Lanie J.A."/>
            <person name="Ng W.-L."/>
            <person name="Kazmierczak K.M."/>
            <person name="Andrzejewski T.M."/>
            <person name="Davidsen T.M."/>
            <person name="Wayne K.J."/>
            <person name="Tettelin H."/>
            <person name="Glass J.I."/>
            <person name="Rusch D."/>
            <person name="Podicherti R."/>
            <person name="Tsui H.-C.T."/>
            <person name="Winkler M.E."/>
        </authorList>
    </citation>
    <scope>NUCLEOTIDE SEQUENCE</scope>
</reference>
<accession>A0A382HS12</accession>
<dbReference type="EMBL" id="UINC01062547">
    <property type="protein sequence ID" value="SVB89281.1"/>
    <property type="molecule type" value="Genomic_DNA"/>
</dbReference>
<gene>
    <name evidence="1" type="ORF">METZ01_LOCUS242135</name>
</gene>